<proteinExistence type="predicted"/>
<comment type="caution">
    <text evidence="1">The sequence shown here is derived from an EMBL/GenBank/DDBJ whole genome shotgun (WGS) entry which is preliminary data.</text>
</comment>
<accession>A0ABS6JLQ6</accession>
<evidence type="ECO:0000313" key="2">
    <source>
        <dbReference type="Proteomes" id="UP000784880"/>
    </source>
</evidence>
<evidence type="ECO:0000313" key="1">
    <source>
        <dbReference type="EMBL" id="MBU9713782.1"/>
    </source>
</evidence>
<dbReference type="EMBL" id="JAHQCS010000151">
    <property type="protein sequence ID" value="MBU9713782.1"/>
    <property type="molecule type" value="Genomic_DNA"/>
</dbReference>
<organism evidence="1 2">
    <name type="scientific">Evansella tamaricis</name>
    <dbReference type="NCBI Taxonomy" id="2069301"/>
    <lineage>
        <taxon>Bacteria</taxon>
        <taxon>Bacillati</taxon>
        <taxon>Bacillota</taxon>
        <taxon>Bacilli</taxon>
        <taxon>Bacillales</taxon>
        <taxon>Bacillaceae</taxon>
        <taxon>Evansella</taxon>
    </lineage>
</organism>
<protein>
    <submittedName>
        <fullName evidence="1">Uncharacterized protein</fullName>
    </submittedName>
</protein>
<dbReference type="Proteomes" id="UP000784880">
    <property type="component" value="Unassembled WGS sequence"/>
</dbReference>
<dbReference type="RefSeq" id="WP_217067929.1">
    <property type="nucleotide sequence ID" value="NZ_JAHQCS010000151.1"/>
</dbReference>
<sequence>MFKKMFKSFIIMFFISLIGLLLIQYVSDSMEESEEKKDEIIFTFEDKDYIYFLKDDQIEQMIRMGISSLHTIDNFLLPAQQNSQLFDEILFAYIDPPTLKVMNLARQTFHQYHRIIHITEAKAVLSDQYLPFVVRFHGGNRQLYDIQLEQNETFFSAEVIEILGTGEGIRAYFPTEMLDFSISAVLHVTDSDDPENIITFEVEFEKYVLP</sequence>
<keyword evidence="2" id="KW-1185">Reference proteome</keyword>
<reference evidence="1 2" key="1">
    <citation type="submission" date="2021-06" db="EMBL/GenBank/DDBJ databases">
        <title>Bacillus sp. RD4P76, an endophyte from a halophyte.</title>
        <authorList>
            <person name="Sun J.-Q."/>
        </authorList>
    </citation>
    <scope>NUCLEOTIDE SEQUENCE [LARGE SCALE GENOMIC DNA]</scope>
    <source>
        <strain evidence="1 2">CGMCC 1.15917</strain>
    </source>
</reference>
<name>A0ABS6JLQ6_9BACI</name>
<gene>
    <name evidence="1" type="ORF">KS419_18800</name>
</gene>